<protein>
    <recommendedName>
        <fullName evidence="2">Fungal-type protein kinase domain-containing protein</fullName>
    </recommendedName>
</protein>
<dbReference type="AlphaFoldDB" id="A0A5K1K5M1"/>
<reference evidence="3" key="1">
    <citation type="submission" date="2019-10" db="EMBL/GenBank/DDBJ databases">
        <authorList>
            <person name="Nor Muhammad N."/>
        </authorList>
    </citation>
    <scope>NUCLEOTIDE SEQUENCE</scope>
</reference>
<evidence type="ECO:0000256" key="1">
    <source>
        <dbReference type="SAM" id="MobiDB-lite"/>
    </source>
</evidence>
<dbReference type="Gene3D" id="1.10.510.10">
    <property type="entry name" value="Transferase(Phosphotransferase) domain 1"/>
    <property type="match status" value="1"/>
</dbReference>
<gene>
    <name evidence="3" type="primary">I1RI73</name>
</gene>
<name>A0A5K1K5M1_9APHY</name>
<dbReference type="PANTHER" id="PTHR38248">
    <property type="entry name" value="FUNK1 6"/>
    <property type="match status" value="1"/>
</dbReference>
<dbReference type="InterPro" id="IPR011009">
    <property type="entry name" value="Kinase-like_dom_sf"/>
</dbReference>
<feature type="domain" description="Fungal-type protein kinase" evidence="2">
    <location>
        <begin position="203"/>
        <end position="588"/>
    </location>
</feature>
<organism evidence="3">
    <name type="scientific">Ganoderma boninense</name>
    <dbReference type="NCBI Taxonomy" id="34458"/>
    <lineage>
        <taxon>Eukaryota</taxon>
        <taxon>Fungi</taxon>
        <taxon>Dikarya</taxon>
        <taxon>Basidiomycota</taxon>
        <taxon>Agaricomycotina</taxon>
        <taxon>Agaricomycetes</taxon>
        <taxon>Polyporales</taxon>
        <taxon>Polyporaceae</taxon>
        <taxon>Ganoderma</taxon>
    </lineage>
</organism>
<dbReference type="InterPro" id="IPR040976">
    <property type="entry name" value="Pkinase_fungal"/>
</dbReference>
<feature type="region of interest" description="Disordered" evidence="1">
    <location>
        <begin position="726"/>
        <end position="770"/>
    </location>
</feature>
<evidence type="ECO:0000313" key="3">
    <source>
        <dbReference type="EMBL" id="VWP01168.1"/>
    </source>
</evidence>
<dbReference type="PANTHER" id="PTHR38248:SF2">
    <property type="entry name" value="FUNK1 11"/>
    <property type="match status" value="1"/>
</dbReference>
<sequence length="770" mass="88075">MIQNPPLHSALQKCVYDVPIPLDHALLQSQAKNRNLQFVDGIEERIVGPMPVWDFMDEFMHLDDEPSQSRLLSSRSAFRSVPVQADVPSGIYGPLIRAMNRETKHRARCPGFVFANASERATLRRKLGHMKPHICCYSAQNVQTVQDSDAGLRAELAYAELFIDVKPYPSHDFFVDPPSGATQKDRAAHDFLAKSSDEFLDKHRDRAFGQHMAYVAEIFARQHRAFIFSISMSGSCARLLRWDHAGCIVSESFDIRDQPGLLCDFLWRFAHIGGVGRGRDPTVEPASAEEEALFLDAIRRHVRLQLRVEGQALEDAVSEHYDRRHVAAMHVLDGSSVSPEHPVRRYIVSRPIASSFRPTGKGTKGFWAVDPSTRSVVFLKDTWRLPPLQVREGARIERLLEMGVRNVPSVVLHGDVPRVLPQVEKYDYAANEMQCTMTDEFCDDEWACKIRRKKVCLCKQWHYRLVMGTVGYSLTRFKDTEELLHATYDAFHDQSAMKDAVRVASRLHRDVSIGNIILVREKDNQDIRTGYLIDWDACCPVGETGECLEAGRAGTWHFMSQKLLAPEGRERKPTLEDDMESLLYVVLYCSLLWVPHNLAKARLALIVFRIFNKRDWDRDQFYGGDGKLLNAFDRLYTRMVTFNQPLHEWLQTVMDYHSPQVDGQYVGYWSDPDHLDNFWDNFLKTRDLPRNDRVTHDHPAATGVYNPRSSEIGLYSTEVIWLGNPCSEDPEVAPPPSRTNRKRRAPVDWEQSAAYRGRLRSGGLQTSPKR</sequence>
<dbReference type="SUPFAM" id="SSF56112">
    <property type="entry name" value="Protein kinase-like (PK-like)"/>
    <property type="match status" value="1"/>
</dbReference>
<proteinExistence type="predicted"/>
<evidence type="ECO:0000259" key="2">
    <source>
        <dbReference type="Pfam" id="PF17667"/>
    </source>
</evidence>
<dbReference type="Pfam" id="PF17667">
    <property type="entry name" value="Pkinase_fungal"/>
    <property type="match status" value="1"/>
</dbReference>
<accession>A0A5K1K5M1</accession>
<dbReference type="EMBL" id="LR729154">
    <property type="protein sequence ID" value="VWP01168.1"/>
    <property type="molecule type" value="Genomic_DNA"/>
</dbReference>